<reference evidence="1 2" key="1">
    <citation type="submission" date="2016-11" db="EMBL/GenBank/DDBJ databases">
        <authorList>
            <person name="Jaros S."/>
            <person name="Januszkiewicz K."/>
            <person name="Wedrychowicz H."/>
        </authorList>
    </citation>
    <scope>NUCLEOTIDE SEQUENCE [LARGE SCALE GENOMIC DNA]</scope>
    <source>
        <strain evidence="1 2">DSM 22153</strain>
    </source>
</reference>
<dbReference type="AlphaFoldDB" id="A0A1M7PCX5"/>
<protein>
    <submittedName>
        <fullName evidence="1">Uncharacterized protein</fullName>
    </submittedName>
</protein>
<gene>
    <name evidence="1" type="ORF">SAMN05444272_4306</name>
</gene>
<evidence type="ECO:0000313" key="2">
    <source>
        <dbReference type="Proteomes" id="UP000186002"/>
    </source>
</evidence>
<sequence length="58" mass="6327">MKQGVSAVPDFRNGGLQEDPDLCLRSMEAASANLETTKRAYPDPEMIAQEECITIITA</sequence>
<organism evidence="1 2">
    <name type="scientific">Roseibium suaedae</name>
    <dbReference type="NCBI Taxonomy" id="735517"/>
    <lineage>
        <taxon>Bacteria</taxon>
        <taxon>Pseudomonadati</taxon>
        <taxon>Pseudomonadota</taxon>
        <taxon>Alphaproteobacteria</taxon>
        <taxon>Hyphomicrobiales</taxon>
        <taxon>Stappiaceae</taxon>
        <taxon>Roseibium</taxon>
    </lineage>
</organism>
<accession>A0A1M7PCX5</accession>
<dbReference type="EMBL" id="FRBW01000007">
    <property type="protein sequence ID" value="SHN14777.1"/>
    <property type="molecule type" value="Genomic_DNA"/>
</dbReference>
<proteinExistence type="predicted"/>
<name>A0A1M7PCX5_9HYPH</name>
<dbReference type="Proteomes" id="UP000186002">
    <property type="component" value="Unassembled WGS sequence"/>
</dbReference>
<keyword evidence="2" id="KW-1185">Reference proteome</keyword>
<evidence type="ECO:0000313" key="1">
    <source>
        <dbReference type="EMBL" id="SHN14777.1"/>
    </source>
</evidence>